<dbReference type="RefSeq" id="WP_170097852.1">
    <property type="nucleotide sequence ID" value="NZ_WOWA01000009.1"/>
</dbReference>
<name>A0A847UF56_HALAR</name>
<dbReference type="Proteomes" id="UP000641625">
    <property type="component" value="Unassembled WGS sequence"/>
</dbReference>
<protein>
    <submittedName>
        <fullName evidence="1">Uncharacterized protein</fullName>
    </submittedName>
</protein>
<gene>
    <name evidence="1" type="ORF">GOC77_14255</name>
</gene>
<dbReference type="EMBL" id="WOWA01000009">
    <property type="protein sequence ID" value="NLV14423.1"/>
    <property type="molecule type" value="Genomic_DNA"/>
</dbReference>
<sequence>MIVPEPTADDVPYNDPITRILDPGEQLTVTFQPTNQVTEFVLPILAMSKHPTSSYEAWLDGERVYGPAPVPPTDIDDLAATFLPARRFSSKMTVYIRNLSDTTTRRYTVQPLGWEVAQ</sequence>
<accession>A0A847UF56</accession>
<comment type="caution">
    <text evidence="1">The sequence shown here is derived from an EMBL/GenBank/DDBJ whole genome shotgun (WGS) entry which is preliminary data.</text>
</comment>
<evidence type="ECO:0000313" key="1">
    <source>
        <dbReference type="EMBL" id="NLV14423.1"/>
    </source>
</evidence>
<dbReference type="AlphaFoldDB" id="A0A847UF56"/>
<reference evidence="1" key="1">
    <citation type="submission" date="2019-12" db="EMBL/GenBank/DDBJ databases">
        <title>Whole genome sequencing of Haloarcula argentinensis strain pws5.</title>
        <authorList>
            <person name="Verma D.K."/>
            <person name="Gopal K."/>
            <person name="Prasad E.S."/>
        </authorList>
    </citation>
    <scope>NUCLEOTIDE SEQUENCE</scope>
    <source>
        <strain evidence="1">Pws5</strain>
    </source>
</reference>
<organism evidence="1 2">
    <name type="scientific">Haloarcula argentinensis</name>
    <dbReference type="NCBI Taxonomy" id="43776"/>
    <lineage>
        <taxon>Archaea</taxon>
        <taxon>Methanobacteriati</taxon>
        <taxon>Methanobacteriota</taxon>
        <taxon>Stenosarchaea group</taxon>
        <taxon>Halobacteria</taxon>
        <taxon>Halobacteriales</taxon>
        <taxon>Haloarculaceae</taxon>
        <taxon>Haloarcula</taxon>
    </lineage>
</organism>
<proteinExistence type="predicted"/>
<evidence type="ECO:0000313" key="2">
    <source>
        <dbReference type="Proteomes" id="UP000641625"/>
    </source>
</evidence>